<dbReference type="InterPro" id="IPR036291">
    <property type="entry name" value="NAD(P)-bd_dom_sf"/>
</dbReference>
<name>A0ABR1NZC9_DIAER</name>
<comment type="similarity">
    <text evidence="1">Belongs to the NmrA-type oxidoreductase family. Isoflavone reductase subfamily.</text>
</comment>
<dbReference type="Gene3D" id="3.90.25.10">
    <property type="entry name" value="UDP-galactose 4-epimerase, domain 1"/>
    <property type="match status" value="1"/>
</dbReference>
<dbReference type="InterPro" id="IPR008030">
    <property type="entry name" value="NmrA-like"/>
</dbReference>
<dbReference type="EMBL" id="JAKNSF020000071">
    <property type="protein sequence ID" value="KAK7721461.1"/>
    <property type="molecule type" value="Genomic_DNA"/>
</dbReference>
<keyword evidence="2" id="KW-0521">NADP</keyword>
<keyword evidence="6" id="KW-1185">Reference proteome</keyword>
<dbReference type="SUPFAM" id="SSF51735">
    <property type="entry name" value="NAD(P)-binding Rossmann-fold domains"/>
    <property type="match status" value="1"/>
</dbReference>
<feature type="domain" description="NmrA-like" evidence="4">
    <location>
        <begin position="4"/>
        <end position="234"/>
    </location>
</feature>
<dbReference type="PANTHER" id="PTHR47706">
    <property type="entry name" value="NMRA-LIKE FAMILY PROTEIN"/>
    <property type="match status" value="1"/>
</dbReference>
<evidence type="ECO:0000256" key="3">
    <source>
        <dbReference type="ARBA" id="ARBA00023002"/>
    </source>
</evidence>
<dbReference type="Gene3D" id="3.40.50.720">
    <property type="entry name" value="NAD(P)-binding Rossmann-like Domain"/>
    <property type="match status" value="1"/>
</dbReference>
<protein>
    <recommendedName>
        <fullName evidence="4">NmrA-like domain-containing protein</fullName>
    </recommendedName>
</protein>
<sequence>MVVVAVAGGTGDVGKTVVDQLVVTGRNPIVLCRKVPSETASGVKFVAVDYDNIEETSKTLEAHQVDTIISALNIEGPSEQAQLQLITAAEKSQVTRRFIPSEFGGYTPVGETAPDDFSGPGLRAAEALAKSGLTYTRVANGMFMDYFGLPNIPSHLRPFNWALNVPARSVAIPGTGNEQFSMLYFKDLARFLDRLVDEPEWQKWSIISGADTCMNELVALAEKITGDKFHVTYDSVADLEKGKSTPMFDDAASYNGIDPAAMSAWIGLSVAQGKMLLPKDGRLNDKFPDVQPKSIESFMTEAWSKK</sequence>
<gene>
    <name evidence="5" type="ORF">SLS63_009575</name>
</gene>
<dbReference type="Pfam" id="PF05368">
    <property type="entry name" value="NmrA"/>
    <property type="match status" value="1"/>
</dbReference>
<evidence type="ECO:0000313" key="6">
    <source>
        <dbReference type="Proteomes" id="UP001430848"/>
    </source>
</evidence>
<keyword evidence="3" id="KW-0560">Oxidoreductase</keyword>
<accession>A0ABR1NZC9</accession>
<evidence type="ECO:0000256" key="1">
    <source>
        <dbReference type="ARBA" id="ARBA00005725"/>
    </source>
</evidence>
<evidence type="ECO:0000313" key="5">
    <source>
        <dbReference type="EMBL" id="KAK7721461.1"/>
    </source>
</evidence>
<evidence type="ECO:0000256" key="2">
    <source>
        <dbReference type="ARBA" id="ARBA00022857"/>
    </source>
</evidence>
<proteinExistence type="inferred from homology"/>
<dbReference type="Proteomes" id="UP001430848">
    <property type="component" value="Unassembled WGS sequence"/>
</dbReference>
<evidence type="ECO:0000259" key="4">
    <source>
        <dbReference type="Pfam" id="PF05368"/>
    </source>
</evidence>
<reference evidence="5 6" key="1">
    <citation type="submission" date="2024-02" db="EMBL/GenBank/DDBJ databases">
        <title>De novo assembly and annotation of 12 fungi associated with fruit tree decline syndrome in Ontario, Canada.</title>
        <authorList>
            <person name="Sulman M."/>
            <person name="Ellouze W."/>
            <person name="Ilyukhin E."/>
        </authorList>
    </citation>
    <scope>NUCLEOTIDE SEQUENCE [LARGE SCALE GENOMIC DNA]</scope>
    <source>
        <strain evidence="5 6">M169</strain>
    </source>
</reference>
<organism evidence="5 6">
    <name type="scientific">Diaporthe eres</name>
    <name type="common">Phomopsis oblonga</name>
    <dbReference type="NCBI Taxonomy" id="83184"/>
    <lineage>
        <taxon>Eukaryota</taxon>
        <taxon>Fungi</taxon>
        <taxon>Dikarya</taxon>
        <taxon>Ascomycota</taxon>
        <taxon>Pezizomycotina</taxon>
        <taxon>Sordariomycetes</taxon>
        <taxon>Sordariomycetidae</taxon>
        <taxon>Diaporthales</taxon>
        <taxon>Diaporthaceae</taxon>
        <taxon>Diaporthe</taxon>
        <taxon>Diaporthe eres species complex</taxon>
    </lineage>
</organism>
<dbReference type="InterPro" id="IPR051609">
    <property type="entry name" value="NmrA/Isoflavone_reductase-like"/>
</dbReference>
<dbReference type="PANTHER" id="PTHR47706:SF4">
    <property type="entry name" value="NMRA-LIKE DOMAIN-CONTAINING PROTEIN"/>
    <property type="match status" value="1"/>
</dbReference>
<comment type="caution">
    <text evidence="5">The sequence shown here is derived from an EMBL/GenBank/DDBJ whole genome shotgun (WGS) entry which is preliminary data.</text>
</comment>